<name>A0ABD3SHB7_9STRA</name>
<proteinExistence type="predicted"/>
<organism evidence="2 3">
    <name type="scientific">Cyclostephanos tholiformis</name>
    <dbReference type="NCBI Taxonomy" id="382380"/>
    <lineage>
        <taxon>Eukaryota</taxon>
        <taxon>Sar</taxon>
        <taxon>Stramenopiles</taxon>
        <taxon>Ochrophyta</taxon>
        <taxon>Bacillariophyta</taxon>
        <taxon>Coscinodiscophyceae</taxon>
        <taxon>Thalassiosirophycidae</taxon>
        <taxon>Stephanodiscales</taxon>
        <taxon>Stephanodiscaceae</taxon>
        <taxon>Cyclostephanos</taxon>
    </lineage>
</organism>
<gene>
    <name evidence="2" type="ORF">ACHAXA_007258</name>
</gene>
<evidence type="ECO:0000313" key="3">
    <source>
        <dbReference type="Proteomes" id="UP001530377"/>
    </source>
</evidence>
<dbReference type="Proteomes" id="UP001530377">
    <property type="component" value="Unassembled WGS sequence"/>
</dbReference>
<feature type="compositionally biased region" description="Basic and acidic residues" evidence="1">
    <location>
        <begin position="34"/>
        <end position="48"/>
    </location>
</feature>
<sequence length="143" mass="16165">MYVLSLQRVAVSVVVEEERTWRKRRRTRRRRRRRNDEDRGDENDHTPDDVGGATNDGGGGRCHADDLIRMRQRWNPVRGGIRLPHAFPLLVGLIARALFVRRMISLSGPPLGGQRDDLVVSSCAGVALPKTVFFGMMDSLCIE</sequence>
<comment type="caution">
    <text evidence="2">The sequence shown here is derived from an EMBL/GenBank/DDBJ whole genome shotgun (WGS) entry which is preliminary data.</text>
</comment>
<feature type="compositionally biased region" description="Basic residues" evidence="1">
    <location>
        <begin position="22"/>
        <end position="33"/>
    </location>
</feature>
<accession>A0ABD3SHB7</accession>
<dbReference type="EMBL" id="JALLPB020000031">
    <property type="protein sequence ID" value="KAL3823687.1"/>
    <property type="molecule type" value="Genomic_DNA"/>
</dbReference>
<dbReference type="AlphaFoldDB" id="A0ABD3SHB7"/>
<evidence type="ECO:0000256" key="1">
    <source>
        <dbReference type="SAM" id="MobiDB-lite"/>
    </source>
</evidence>
<feature type="region of interest" description="Disordered" evidence="1">
    <location>
        <begin position="22"/>
        <end position="61"/>
    </location>
</feature>
<reference evidence="2 3" key="1">
    <citation type="submission" date="2024-10" db="EMBL/GenBank/DDBJ databases">
        <title>Updated reference genomes for cyclostephanoid diatoms.</title>
        <authorList>
            <person name="Roberts W.R."/>
            <person name="Alverson A.J."/>
        </authorList>
    </citation>
    <scope>NUCLEOTIDE SEQUENCE [LARGE SCALE GENOMIC DNA]</scope>
    <source>
        <strain evidence="2 3">AJA228-03</strain>
    </source>
</reference>
<keyword evidence="3" id="KW-1185">Reference proteome</keyword>
<protein>
    <submittedName>
        <fullName evidence="2">Uncharacterized protein</fullName>
    </submittedName>
</protein>
<evidence type="ECO:0000313" key="2">
    <source>
        <dbReference type="EMBL" id="KAL3823687.1"/>
    </source>
</evidence>